<dbReference type="PANTHER" id="PTHR23402">
    <property type="entry name" value="PROTEASE FAMILY C15 PYROGLUTAMYL-PEPTIDASE I-RELATED"/>
    <property type="match status" value="1"/>
</dbReference>
<evidence type="ECO:0000256" key="7">
    <source>
        <dbReference type="ARBA" id="ARBA00022801"/>
    </source>
</evidence>
<dbReference type="PRINTS" id="PR00706">
    <property type="entry name" value="PYROGLUPTASE"/>
</dbReference>
<dbReference type="Proteomes" id="UP000254869">
    <property type="component" value="Unassembled WGS sequence"/>
</dbReference>
<evidence type="ECO:0000256" key="6">
    <source>
        <dbReference type="ARBA" id="ARBA00022670"/>
    </source>
</evidence>
<keyword evidence="5" id="KW-0963">Cytoplasm</keyword>
<dbReference type="GO" id="GO:0005829">
    <property type="term" value="C:cytosol"/>
    <property type="evidence" value="ECO:0007669"/>
    <property type="project" value="InterPro"/>
</dbReference>
<keyword evidence="12" id="KW-1185">Reference proteome</keyword>
<dbReference type="InterPro" id="IPR033694">
    <property type="entry name" value="PGPEP1_Cys_AS"/>
</dbReference>
<accession>A0A370IA33</accession>
<sequence>MRQVLITGFEPFDGAEANPSWDVAAESARRPAPDGVAVTAVRLPCVFDTALPVLRQAIAESDPALVICLGLAGGRTEITPERVAINLDDARIPDNAGAQPIDRPVVPGGPAAYLADLPLKAAVAAMTAAGVPAAISYTAGTFVCNHVFYGLCHLIATERPGLRGGFVHVPPNLPIDRLADGLTQLVRICLDTETDLAVPAGTLH</sequence>
<dbReference type="Pfam" id="PF01470">
    <property type="entry name" value="Peptidase_C15"/>
    <property type="match status" value="1"/>
</dbReference>
<dbReference type="AlphaFoldDB" id="A0A370IA33"/>
<dbReference type="GO" id="GO:0016920">
    <property type="term" value="F:pyroglutamyl-peptidase activity"/>
    <property type="evidence" value="ECO:0007669"/>
    <property type="project" value="UniProtKB-EC"/>
</dbReference>
<keyword evidence="7" id="KW-0378">Hydrolase</keyword>
<comment type="catalytic activity">
    <reaction evidence="1 9">
        <text>Release of an N-terminal pyroglutamyl group from a polypeptide, the second amino acid generally not being Pro.</text>
        <dbReference type="EC" id="3.4.19.3"/>
    </reaction>
</comment>
<feature type="active site" evidence="10">
    <location>
        <position position="144"/>
    </location>
</feature>
<proteinExistence type="inferred from homology"/>
<dbReference type="InterPro" id="IPR029762">
    <property type="entry name" value="PGP-I_bact-type"/>
</dbReference>
<feature type="active site" evidence="9">
    <location>
        <position position="81"/>
    </location>
</feature>
<reference evidence="11 12" key="1">
    <citation type="submission" date="2018-07" db="EMBL/GenBank/DDBJ databases">
        <title>Genomic Encyclopedia of Type Strains, Phase IV (KMG-IV): sequencing the most valuable type-strain genomes for metagenomic binning, comparative biology and taxonomic classification.</title>
        <authorList>
            <person name="Goeker M."/>
        </authorList>
    </citation>
    <scope>NUCLEOTIDE SEQUENCE [LARGE SCALE GENOMIC DNA]</scope>
    <source>
        <strain evidence="11 12">DSM 44290</strain>
    </source>
</reference>
<name>A0A370IA33_9NOCA</name>
<evidence type="ECO:0000256" key="5">
    <source>
        <dbReference type="ARBA" id="ARBA00022490"/>
    </source>
</evidence>
<dbReference type="CDD" id="cd00501">
    <property type="entry name" value="Peptidase_C15"/>
    <property type="match status" value="1"/>
</dbReference>
<comment type="similarity">
    <text evidence="4">Belongs to the peptidase C15 family.</text>
</comment>
<evidence type="ECO:0000256" key="2">
    <source>
        <dbReference type="ARBA" id="ARBA00002280"/>
    </source>
</evidence>
<dbReference type="GO" id="GO:0006508">
    <property type="term" value="P:proteolysis"/>
    <property type="evidence" value="ECO:0007669"/>
    <property type="project" value="UniProtKB-KW"/>
</dbReference>
<evidence type="ECO:0000256" key="10">
    <source>
        <dbReference type="PROSITE-ProRule" id="PRU10077"/>
    </source>
</evidence>
<protein>
    <recommendedName>
        <fullName evidence="9">Pyroglutamyl-peptidase I</fullName>
        <ecNumber evidence="9">3.4.19.3</ecNumber>
    </recommendedName>
</protein>
<evidence type="ECO:0000256" key="4">
    <source>
        <dbReference type="ARBA" id="ARBA00006641"/>
    </source>
</evidence>
<evidence type="ECO:0000313" key="12">
    <source>
        <dbReference type="Proteomes" id="UP000254869"/>
    </source>
</evidence>
<evidence type="ECO:0000313" key="11">
    <source>
        <dbReference type="EMBL" id="RDI67573.1"/>
    </source>
</evidence>
<comment type="caution">
    <text evidence="11">The sequence shown here is derived from an EMBL/GenBank/DDBJ whole genome shotgun (WGS) entry which is preliminary data.</text>
</comment>
<evidence type="ECO:0000256" key="9">
    <source>
        <dbReference type="PROSITE-ProRule" id="PRU10076"/>
    </source>
</evidence>
<dbReference type="SUPFAM" id="SSF53182">
    <property type="entry name" value="Pyrrolidone carboxyl peptidase (pyroglutamate aminopeptidase)"/>
    <property type="match status" value="1"/>
</dbReference>
<dbReference type="RefSeq" id="WP_068003948.1">
    <property type="nucleotide sequence ID" value="NZ_QQBC01000003.1"/>
</dbReference>
<dbReference type="STRING" id="1210086.GCA_001613105_05646"/>
<keyword evidence="6" id="KW-0645">Protease</keyword>
<dbReference type="FunFam" id="3.40.630.20:FF:000001">
    <property type="entry name" value="Pyrrolidone-carboxylate peptidase"/>
    <property type="match status" value="1"/>
</dbReference>
<evidence type="ECO:0000256" key="8">
    <source>
        <dbReference type="ARBA" id="ARBA00022807"/>
    </source>
</evidence>
<dbReference type="InterPro" id="IPR036440">
    <property type="entry name" value="Peptidase_C15-like_sf"/>
</dbReference>
<dbReference type="InterPro" id="IPR000816">
    <property type="entry name" value="Peptidase_C15"/>
</dbReference>
<dbReference type="PANTHER" id="PTHR23402:SF1">
    <property type="entry name" value="PYROGLUTAMYL-PEPTIDASE I"/>
    <property type="match status" value="1"/>
</dbReference>
<keyword evidence="8" id="KW-0788">Thiol protease</keyword>
<dbReference type="InterPro" id="IPR033693">
    <property type="entry name" value="PGPEP1_Glu_AS"/>
</dbReference>
<dbReference type="EMBL" id="QQBC01000003">
    <property type="protein sequence ID" value="RDI67573.1"/>
    <property type="molecule type" value="Genomic_DNA"/>
</dbReference>
<comment type="subcellular location">
    <subcellularLocation>
        <location evidence="3">Cytoplasm</location>
    </subcellularLocation>
</comment>
<dbReference type="InterPro" id="IPR016125">
    <property type="entry name" value="Peptidase_C15-like"/>
</dbReference>
<dbReference type="EC" id="3.4.19.3" evidence="9"/>
<dbReference type="NCBIfam" id="TIGR00504">
    <property type="entry name" value="pyro_pdase"/>
    <property type="match status" value="1"/>
</dbReference>
<dbReference type="NCBIfam" id="NF009676">
    <property type="entry name" value="PRK13197.1"/>
    <property type="match status" value="1"/>
</dbReference>
<evidence type="ECO:0000256" key="1">
    <source>
        <dbReference type="ARBA" id="ARBA00001770"/>
    </source>
</evidence>
<dbReference type="PROSITE" id="PS01333">
    <property type="entry name" value="PYRASE_GLU"/>
    <property type="match status" value="1"/>
</dbReference>
<gene>
    <name evidence="11" type="ORF">DFR76_103644</name>
</gene>
<dbReference type="PROSITE" id="PS01334">
    <property type="entry name" value="PYRASE_CYS"/>
    <property type="match status" value="1"/>
</dbReference>
<organism evidence="11 12">
    <name type="scientific">Nocardia pseudobrasiliensis</name>
    <dbReference type="NCBI Taxonomy" id="45979"/>
    <lineage>
        <taxon>Bacteria</taxon>
        <taxon>Bacillati</taxon>
        <taxon>Actinomycetota</taxon>
        <taxon>Actinomycetes</taxon>
        <taxon>Mycobacteriales</taxon>
        <taxon>Nocardiaceae</taxon>
        <taxon>Nocardia</taxon>
    </lineage>
</organism>
<dbReference type="PIRSF" id="PIRSF015592">
    <property type="entry name" value="Prld-crbxl_pptds"/>
    <property type="match status" value="1"/>
</dbReference>
<evidence type="ECO:0000256" key="3">
    <source>
        <dbReference type="ARBA" id="ARBA00004496"/>
    </source>
</evidence>
<comment type="function">
    <text evidence="2">Removes 5-oxoproline from various penultimate amino acid residues except L-proline.</text>
</comment>
<dbReference type="Gene3D" id="3.40.630.20">
    <property type="entry name" value="Peptidase C15, pyroglutamyl peptidase I-like"/>
    <property type="match status" value="1"/>
</dbReference>